<keyword evidence="1" id="KW-1015">Disulfide bond</keyword>
<protein>
    <recommendedName>
        <fullName evidence="2">Ig-like domain-containing protein</fullName>
    </recommendedName>
</protein>
<dbReference type="SUPFAM" id="SSF48726">
    <property type="entry name" value="Immunoglobulin"/>
    <property type="match status" value="3"/>
</dbReference>
<reference evidence="3" key="1">
    <citation type="journal article" date="2023" name="Insect Mol. Biol.">
        <title>Genome sequencing provides insights into the evolution of gene families encoding plant cell wall-degrading enzymes in longhorned beetles.</title>
        <authorList>
            <person name="Shin N.R."/>
            <person name="Okamura Y."/>
            <person name="Kirsch R."/>
            <person name="Pauchet Y."/>
        </authorList>
    </citation>
    <scope>NUCLEOTIDE SEQUENCE</scope>
    <source>
        <strain evidence="3">AMC_N1</strain>
    </source>
</reference>
<keyword evidence="4" id="KW-1185">Reference proteome</keyword>
<proteinExistence type="predicted"/>
<dbReference type="PANTHER" id="PTHR23278:SF4">
    <property type="entry name" value="SIDESTEP, ISOFORM C"/>
    <property type="match status" value="1"/>
</dbReference>
<dbReference type="InterPro" id="IPR007110">
    <property type="entry name" value="Ig-like_dom"/>
</dbReference>
<organism evidence="3 4">
    <name type="scientific">Aromia moschata</name>
    <dbReference type="NCBI Taxonomy" id="1265417"/>
    <lineage>
        <taxon>Eukaryota</taxon>
        <taxon>Metazoa</taxon>
        <taxon>Ecdysozoa</taxon>
        <taxon>Arthropoda</taxon>
        <taxon>Hexapoda</taxon>
        <taxon>Insecta</taxon>
        <taxon>Pterygota</taxon>
        <taxon>Neoptera</taxon>
        <taxon>Endopterygota</taxon>
        <taxon>Coleoptera</taxon>
        <taxon>Polyphaga</taxon>
        <taxon>Cucujiformia</taxon>
        <taxon>Chrysomeloidea</taxon>
        <taxon>Cerambycidae</taxon>
        <taxon>Cerambycinae</taxon>
        <taxon>Callichromatini</taxon>
        <taxon>Aromia</taxon>
    </lineage>
</organism>
<evidence type="ECO:0000259" key="2">
    <source>
        <dbReference type="PROSITE" id="PS50835"/>
    </source>
</evidence>
<gene>
    <name evidence="3" type="ORF">NQ318_017641</name>
</gene>
<dbReference type="InterPro" id="IPR013162">
    <property type="entry name" value="CD80_C2-set"/>
</dbReference>
<sequence length="291" mass="32194">MELHHASLVLDARGGPIDKASHLAMTDDLGGRSYFITENEPSKARLKIQKVTRRDQGVFRCRVDFVNSPTRNFQVNLTLVVQPTDLKIFDVEGRELKINSPAGPFLEGHELFLSCQVIGGRPKPTLVWWYNNTILDGVVDSSRASSKTVNQLVLKNIPRYLKGARFECRASASEIAGYVTLKPNKVKIVSPNDLLSVRKTQNIRCETSGSYPPAKITWLLDGKPIRNAVVTEEETDTFTGSILSLNVAAEDDGKDLVCRAVNPRFPGGSAEDRRQIHVACKSPRLVLSTVP</sequence>
<name>A0AAV8Z150_9CUCU</name>
<dbReference type="Gene3D" id="2.60.40.10">
    <property type="entry name" value="Immunoglobulins"/>
    <property type="match status" value="3"/>
</dbReference>
<dbReference type="InterPro" id="IPR036179">
    <property type="entry name" value="Ig-like_dom_sf"/>
</dbReference>
<accession>A0AAV8Z150</accession>
<dbReference type="InterPro" id="IPR013783">
    <property type="entry name" value="Ig-like_fold"/>
</dbReference>
<dbReference type="Proteomes" id="UP001162162">
    <property type="component" value="Unassembled WGS sequence"/>
</dbReference>
<evidence type="ECO:0000313" key="3">
    <source>
        <dbReference type="EMBL" id="KAJ8957743.1"/>
    </source>
</evidence>
<evidence type="ECO:0000313" key="4">
    <source>
        <dbReference type="Proteomes" id="UP001162162"/>
    </source>
</evidence>
<dbReference type="PROSITE" id="PS50835">
    <property type="entry name" value="IG_LIKE"/>
    <property type="match status" value="2"/>
</dbReference>
<feature type="domain" description="Ig-like" evidence="2">
    <location>
        <begin position="183"/>
        <end position="277"/>
    </location>
</feature>
<dbReference type="AlphaFoldDB" id="A0AAV8Z150"/>
<feature type="domain" description="Ig-like" evidence="2">
    <location>
        <begin position="83"/>
        <end position="180"/>
    </location>
</feature>
<comment type="caution">
    <text evidence="3">The sequence shown here is derived from an EMBL/GenBank/DDBJ whole genome shotgun (WGS) entry which is preliminary data.</text>
</comment>
<evidence type="ECO:0000256" key="1">
    <source>
        <dbReference type="ARBA" id="ARBA00023157"/>
    </source>
</evidence>
<dbReference type="PANTHER" id="PTHR23278">
    <property type="entry name" value="SIDESTEP PROTEIN"/>
    <property type="match status" value="1"/>
</dbReference>
<dbReference type="EMBL" id="JAPWTK010000021">
    <property type="protein sequence ID" value="KAJ8957743.1"/>
    <property type="molecule type" value="Genomic_DNA"/>
</dbReference>
<dbReference type="Pfam" id="PF08205">
    <property type="entry name" value="C2-set_2"/>
    <property type="match status" value="1"/>
</dbReference>